<keyword evidence="3" id="KW-1185">Reference proteome</keyword>
<evidence type="ECO:0000256" key="1">
    <source>
        <dbReference type="SAM" id="MobiDB-lite"/>
    </source>
</evidence>
<name>A0A6A5ZDJ7_9PLEO</name>
<feature type="compositionally biased region" description="Polar residues" evidence="1">
    <location>
        <begin position="34"/>
        <end position="46"/>
    </location>
</feature>
<dbReference type="AlphaFoldDB" id="A0A6A5ZDJ7"/>
<dbReference type="EMBL" id="ML977318">
    <property type="protein sequence ID" value="KAF2117619.1"/>
    <property type="molecule type" value="Genomic_DNA"/>
</dbReference>
<gene>
    <name evidence="2" type="ORF">BDV96DRAFT_597528</name>
</gene>
<accession>A0A6A5ZDJ7</accession>
<reference evidence="2" key="1">
    <citation type="journal article" date="2020" name="Stud. Mycol.">
        <title>101 Dothideomycetes genomes: a test case for predicting lifestyles and emergence of pathogens.</title>
        <authorList>
            <person name="Haridas S."/>
            <person name="Albert R."/>
            <person name="Binder M."/>
            <person name="Bloem J."/>
            <person name="Labutti K."/>
            <person name="Salamov A."/>
            <person name="Andreopoulos B."/>
            <person name="Baker S."/>
            <person name="Barry K."/>
            <person name="Bills G."/>
            <person name="Bluhm B."/>
            <person name="Cannon C."/>
            <person name="Castanera R."/>
            <person name="Culley D."/>
            <person name="Daum C."/>
            <person name="Ezra D."/>
            <person name="Gonzalez J."/>
            <person name="Henrissat B."/>
            <person name="Kuo A."/>
            <person name="Liang C."/>
            <person name="Lipzen A."/>
            <person name="Lutzoni F."/>
            <person name="Magnuson J."/>
            <person name="Mondo S."/>
            <person name="Nolan M."/>
            <person name="Ohm R."/>
            <person name="Pangilinan J."/>
            <person name="Park H.-J."/>
            <person name="Ramirez L."/>
            <person name="Alfaro M."/>
            <person name="Sun H."/>
            <person name="Tritt A."/>
            <person name="Yoshinaga Y."/>
            <person name="Zwiers L.-H."/>
            <person name="Turgeon B."/>
            <person name="Goodwin S."/>
            <person name="Spatafora J."/>
            <person name="Crous P."/>
            <person name="Grigoriev I."/>
        </authorList>
    </citation>
    <scope>NUCLEOTIDE SEQUENCE</scope>
    <source>
        <strain evidence="2">CBS 627.86</strain>
    </source>
</reference>
<sequence>MSTTTLAPVQMGCFSLNTATGIFPCGQRQSVQSRALASNNWRRTGSTPTPTPTPTPAQVPAKPQCVSPEVGKIYFLPAAHHCTGSRINSQLAQANNQQAYEHPCVVLKTKVENGVELVLIRIGTSVGGYGISAKKAQYRAEHLLVEDGCTQPLRRVSGSDTFGKATYINWQLDQMYEIEASCLWEWMGARRSITLDQEAVYTLLGMGWNSEITGFTPQEICQAAWDAYYAAHP</sequence>
<dbReference type="Proteomes" id="UP000799770">
    <property type="component" value="Unassembled WGS sequence"/>
</dbReference>
<protein>
    <submittedName>
        <fullName evidence="2">Uncharacterized protein</fullName>
    </submittedName>
</protein>
<organism evidence="2 3">
    <name type="scientific">Lophiotrema nucula</name>
    <dbReference type="NCBI Taxonomy" id="690887"/>
    <lineage>
        <taxon>Eukaryota</taxon>
        <taxon>Fungi</taxon>
        <taxon>Dikarya</taxon>
        <taxon>Ascomycota</taxon>
        <taxon>Pezizomycotina</taxon>
        <taxon>Dothideomycetes</taxon>
        <taxon>Pleosporomycetidae</taxon>
        <taxon>Pleosporales</taxon>
        <taxon>Lophiotremataceae</taxon>
        <taxon>Lophiotrema</taxon>
    </lineage>
</organism>
<feature type="region of interest" description="Disordered" evidence="1">
    <location>
        <begin position="34"/>
        <end position="61"/>
    </location>
</feature>
<evidence type="ECO:0000313" key="3">
    <source>
        <dbReference type="Proteomes" id="UP000799770"/>
    </source>
</evidence>
<evidence type="ECO:0000313" key="2">
    <source>
        <dbReference type="EMBL" id="KAF2117619.1"/>
    </source>
</evidence>
<proteinExistence type="predicted"/>